<organism evidence="2 3">
    <name type="scientific">Mycolicibacterium wolinskyi</name>
    <dbReference type="NCBI Taxonomy" id="59750"/>
    <lineage>
        <taxon>Bacteria</taxon>
        <taxon>Bacillati</taxon>
        <taxon>Actinomycetota</taxon>
        <taxon>Actinomycetes</taxon>
        <taxon>Mycobacteriales</taxon>
        <taxon>Mycobacteriaceae</taxon>
        <taxon>Mycolicibacterium</taxon>
    </lineage>
</organism>
<feature type="transmembrane region" description="Helical" evidence="1">
    <location>
        <begin position="141"/>
        <end position="165"/>
    </location>
</feature>
<evidence type="ECO:0008006" key="4">
    <source>
        <dbReference type="Google" id="ProtNLM"/>
    </source>
</evidence>
<dbReference type="PATRIC" id="fig|59750.3.peg.1436"/>
<feature type="transmembrane region" description="Helical" evidence="1">
    <location>
        <begin position="32"/>
        <end position="55"/>
    </location>
</feature>
<dbReference type="EMBL" id="LGTW01000013">
    <property type="protein sequence ID" value="KWX22525.1"/>
    <property type="molecule type" value="Genomic_DNA"/>
</dbReference>
<protein>
    <recommendedName>
        <fullName evidence="4">Transmembrane protein</fullName>
    </recommendedName>
</protein>
<reference evidence="2 3" key="1">
    <citation type="submission" date="2015-07" db="EMBL/GenBank/DDBJ databases">
        <title>A draft genome sequence of Mycobacterium wolinskyi.</title>
        <authorList>
            <person name="de Man T.J."/>
            <person name="Perry K.A."/>
            <person name="Coulliette A.D."/>
            <person name="Jensen B."/>
            <person name="Toney N.C."/>
            <person name="Limbago B.M."/>
            <person name="Noble-Wang J."/>
        </authorList>
    </citation>
    <scope>NUCLEOTIDE SEQUENCE [LARGE SCALE GENOMIC DNA]</scope>
    <source>
        <strain evidence="2 3">CDC_01</strain>
    </source>
</reference>
<gene>
    <name evidence="2" type="ORF">AFM11_20500</name>
</gene>
<evidence type="ECO:0000313" key="3">
    <source>
        <dbReference type="Proteomes" id="UP000070612"/>
    </source>
</evidence>
<dbReference type="Proteomes" id="UP000070612">
    <property type="component" value="Unassembled WGS sequence"/>
</dbReference>
<dbReference type="AlphaFoldDB" id="A0A132PJL5"/>
<name>A0A132PJL5_9MYCO</name>
<keyword evidence="1" id="KW-0812">Transmembrane</keyword>
<evidence type="ECO:0000313" key="2">
    <source>
        <dbReference type="EMBL" id="KWX22525.1"/>
    </source>
</evidence>
<dbReference type="PANTHER" id="PTHR42305:SF1">
    <property type="entry name" value="MEMBRANE PROTEIN RV1733C-RELATED"/>
    <property type="match status" value="1"/>
</dbReference>
<keyword evidence="3" id="KW-1185">Reference proteome</keyword>
<dbReference type="PANTHER" id="PTHR42305">
    <property type="entry name" value="MEMBRANE PROTEIN RV1733C-RELATED"/>
    <property type="match status" value="1"/>
</dbReference>
<sequence>METFTFRLRWPWLLRALGRNPLVRPSDRVEGLVAVALILIALFAVPIACAIGTAVHDSRAQLYADEAQDRRLVPAVILEDATEEPGQAYDVATAPARWHAGGAQHEEAIDVPVDAKAGDSVDVWVKSDGSRVAAPTPTDQAAVAALLAASASWFGAVGAVWLLAAGVRLGLARRRVAGWDRELRLLLDDTGRAGSQP</sequence>
<proteinExistence type="predicted"/>
<evidence type="ECO:0000256" key="1">
    <source>
        <dbReference type="SAM" id="Phobius"/>
    </source>
</evidence>
<keyword evidence="1" id="KW-0472">Membrane</keyword>
<comment type="caution">
    <text evidence="2">The sequence shown here is derived from an EMBL/GenBank/DDBJ whole genome shotgun (WGS) entry which is preliminary data.</text>
</comment>
<dbReference type="InterPro" id="IPR039708">
    <property type="entry name" value="MT1774/Rv1733c-like"/>
</dbReference>
<keyword evidence="1" id="KW-1133">Transmembrane helix</keyword>
<accession>A0A132PJL5</accession>